<dbReference type="InterPro" id="IPR014284">
    <property type="entry name" value="RNA_pol_sigma-70_dom"/>
</dbReference>
<evidence type="ECO:0000256" key="2">
    <source>
        <dbReference type="ARBA" id="ARBA00023015"/>
    </source>
</evidence>
<dbReference type="Gene3D" id="1.10.1740.10">
    <property type="match status" value="1"/>
</dbReference>
<keyword evidence="4" id="KW-0238">DNA-binding</keyword>
<dbReference type="SUPFAM" id="SSF88946">
    <property type="entry name" value="Sigma2 domain of RNA polymerase sigma factors"/>
    <property type="match status" value="1"/>
</dbReference>
<dbReference type="InterPro" id="IPR013325">
    <property type="entry name" value="RNA_pol_sigma_r2"/>
</dbReference>
<dbReference type="SUPFAM" id="SSF88659">
    <property type="entry name" value="Sigma3 and sigma4 domains of RNA polymerase sigma factors"/>
    <property type="match status" value="1"/>
</dbReference>
<dbReference type="NCBIfam" id="TIGR02937">
    <property type="entry name" value="sigma70-ECF"/>
    <property type="match status" value="1"/>
</dbReference>
<keyword evidence="9" id="KW-1185">Reference proteome</keyword>
<dbReference type="GO" id="GO:0003677">
    <property type="term" value="F:DNA binding"/>
    <property type="evidence" value="ECO:0007669"/>
    <property type="project" value="UniProtKB-KW"/>
</dbReference>
<dbReference type="InterPro" id="IPR013249">
    <property type="entry name" value="RNA_pol_sigma70_r4_t2"/>
</dbReference>
<dbReference type="CDD" id="cd06171">
    <property type="entry name" value="Sigma70_r4"/>
    <property type="match status" value="1"/>
</dbReference>
<comment type="similarity">
    <text evidence="1">Belongs to the sigma-70 factor family. ECF subfamily.</text>
</comment>
<keyword evidence="5" id="KW-0804">Transcription</keyword>
<dbReference type="NCBIfam" id="TIGR02983">
    <property type="entry name" value="SigE-fam_strep"/>
    <property type="match status" value="1"/>
</dbReference>
<evidence type="ECO:0000256" key="3">
    <source>
        <dbReference type="ARBA" id="ARBA00023082"/>
    </source>
</evidence>
<feature type="domain" description="RNA polymerase sigma factor 70 region 4 type 2" evidence="7">
    <location>
        <begin position="108"/>
        <end position="158"/>
    </location>
</feature>
<dbReference type="RefSeq" id="WP_184997891.1">
    <property type="nucleotide sequence ID" value="NZ_BOMK01000049.1"/>
</dbReference>
<dbReference type="GO" id="GO:0016987">
    <property type="term" value="F:sigma factor activity"/>
    <property type="evidence" value="ECO:0007669"/>
    <property type="project" value="UniProtKB-KW"/>
</dbReference>
<protein>
    <submittedName>
        <fullName evidence="8">RNA polymerase sigma-70 factor (Sigma-E family)</fullName>
    </submittedName>
</protein>
<dbReference type="Pfam" id="PF08281">
    <property type="entry name" value="Sigma70_r4_2"/>
    <property type="match status" value="1"/>
</dbReference>
<evidence type="ECO:0000313" key="9">
    <source>
        <dbReference type="Proteomes" id="UP000578112"/>
    </source>
</evidence>
<proteinExistence type="inferred from homology"/>
<gene>
    <name evidence="8" type="ORF">BJ971_007343</name>
</gene>
<sequence>MDDARDFAYAAFVRERSHALLRSAYLLTGDQHLAEDLVQEALARTHRAWSRLERPSNAEAYARKVMYHAQVSIWRRPKVAEALPGDGLERHGGSIDDPAEAAVRRITLQRALLALSPKQRAVIVLRYFEDHTEVEAAQMLGVSVSTVKTQCGRALDRLRLLVPDLRALADAREGGR</sequence>
<dbReference type="InterPro" id="IPR007627">
    <property type="entry name" value="RNA_pol_sigma70_r2"/>
</dbReference>
<dbReference type="PANTHER" id="PTHR43133">
    <property type="entry name" value="RNA POLYMERASE ECF-TYPE SIGMA FACTO"/>
    <property type="match status" value="1"/>
</dbReference>
<dbReference type="PANTHER" id="PTHR43133:SF50">
    <property type="entry name" value="ECF RNA POLYMERASE SIGMA FACTOR SIGM"/>
    <property type="match status" value="1"/>
</dbReference>
<dbReference type="Pfam" id="PF04542">
    <property type="entry name" value="Sigma70_r2"/>
    <property type="match status" value="1"/>
</dbReference>
<dbReference type="InterPro" id="IPR014325">
    <property type="entry name" value="RNA_pol_sigma-E_actinobac"/>
</dbReference>
<dbReference type="Proteomes" id="UP000578112">
    <property type="component" value="Unassembled WGS sequence"/>
</dbReference>
<dbReference type="EMBL" id="JACHNH010000001">
    <property type="protein sequence ID" value="MBB4766787.1"/>
    <property type="molecule type" value="Genomic_DNA"/>
</dbReference>
<dbReference type="InterPro" id="IPR036388">
    <property type="entry name" value="WH-like_DNA-bd_sf"/>
</dbReference>
<organism evidence="8 9">
    <name type="scientific">Actinoplanes digitatis</name>
    <dbReference type="NCBI Taxonomy" id="1868"/>
    <lineage>
        <taxon>Bacteria</taxon>
        <taxon>Bacillati</taxon>
        <taxon>Actinomycetota</taxon>
        <taxon>Actinomycetes</taxon>
        <taxon>Micromonosporales</taxon>
        <taxon>Micromonosporaceae</taxon>
        <taxon>Actinoplanes</taxon>
    </lineage>
</organism>
<feature type="domain" description="RNA polymerase sigma-70 region 2" evidence="6">
    <location>
        <begin position="13"/>
        <end position="76"/>
    </location>
</feature>
<evidence type="ECO:0000256" key="4">
    <source>
        <dbReference type="ARBA" id="ARBA00023125"/>
    </source>
</evidence>
<evidence type="ECO:0000259" key="7">
    <source>
        <dbReference type="Pfam" id="PF08281"/>
    </source>
</evidence>
<comment type="caution">
    <text evidence="8">The sequence shown here is derived from an EMBL/GenBank/DDBJ whole genome shotgun (WGS) entry which is preliminary data.</text>
</comment>
<dbReference type="GO" id="GO:0006352">
    <property type="term" value="P:DNA-templated transcription initiation"/>
    <property type="evidence" value="ECO:0007669"/>
    <property type="project" value="InterPro"/>
</dbReference>
<keyword evidence="2" id="KW-0805">Transcription regulation</keyword>
<keyword evidence="3" id="KW-0731">Sigma factor</keyword>
<evidence type="ECO:0000256" key="1">
    <source>
        <dbReference type="ARBA" id="ARBA00010641"/>
    </source>
</evidence>
<evidence type="ECO:0000259" key="6">
    <source>
        <dbReference type="Pfam" id="PF04542"/>
    </source>
</evidence>
<dbReference type="Gene3D" id="1.10.10.10">
    <property type="entry name" value="Winged helix-like DNA-binding domain superfamily/Winged helix DNA-binding domain"/>
    <property type="match status" value="1"/>
</dbReference>
<reference evidence="8 9" key="1">
    <citation type="submission" date="2020-08" db="EMBL/GenBank/DDBJ databases">
        <title>Sequencing the genomes of 1000 actinobacteria strains.</title>
        <authorList>
            <person name="Klenk H.-P."/>
        </authorList>
    </citation>
    <scope>NUCLEOTIDE SEQUENCE [LARGE SCALE GENOMIC DNA]</scope>
    <source>
        <strain evidence="8 9">DSM 43149</strain>
    </source>
</reference>
<dbReference type="InterPro" id="IPR039425">
    <property type="entry name" value="RNA_pol_sigma-70-like"/>
</dbReference>
<name>A0A7W7I5H5_9ACTN</name>
<evidence type="ECO:0000313" key="8">
    <source>
        <dbReference type="EMBL" id="MBB4766787.1"/>
    </source>
</evidence>
<dbReference type="InterPro" id="IPR013324">
    <property type="entry name" value="RNA_pol_sigma_r3/r4-like"/>
</dbReference>
<dbReference type="AlphaFoldDB" id="A0A7W7I5H5"/>
<evidence type="ECO:0000256" key="5">
    <source>
        <dbReference type="ARBA" id="ARBA00023163"/>
    </source>
</evidence>
<accession>A0A7W7I5H5</accession>